<comment type="caution">
    <text evidence="1">The sequence shown here is derived from an EMBL/GenBank/DDBJ whole genome shotgun (WGS) entry which is preliminary data.</text>
</comment>
<gene>
    <name evidence="1" type="ORF">ILYODFUR_038472</name>
</gene>
<protein>
    <submittedName>
        <fullName evidence="1">Uncharacterized protein</fullName>
    </submittedName>
</protein>
<evidence type="ECO:0000313" key="2">
    <source>
        <dbReference type="Proteomes" id="UP001482620"/>
    </source>
</evidence>
<evidence type="ECO:0000313" key="1">
    <source>
        <dbReference type="EMBL" id="MEQ2250292.1"/>
    </source>
</evidence>
<dbReference type="Proteomes" id="UP001482620">
    <property type="component" value="Unassembled WGS sequence"/>
</dbReference>
<name>A0ABV0UYP6_9TELE</name>
<accession>A0ABV0UYP6</accession>
<reference evidence="1 2" key="1">
    <citation type="submission" date="2021-06" db="EMBL/GenBank/DDBJ databases">
        <authorList>
            <person name="Palmer J.M."/>
        </authorList>
    </citation>
    <scope>NUCLEOTIDE SEQUENCE [LARGE SCALE GENOMIC DNA]</scope>
    <source>
        <strain evidence="2">if_2019</strain>
        <tissue evidence="1">Muscle</tissue>
    </source>
</reference>
<sequence>MGLVIVFSYEVYFLPCPSCLCSLPCVLVPWVCLQFVPRQTPPCPRLSLSGSPAPSASMSHLFPVSLITCPIVSCPPLSVFKFIFVLSVSLCLFDVSFWILAQLRILLGSVLRLSYISGLSCTPASRLHVSGL</sequence>
<dbReference type="EMBL" id="JAHRIQ010090663">
    <property type="protein sequence ID" value="MEQ2250292.1"/>
    <property type="molecule type" value="Genomic_DNA"/>
</dbReference>
<proteinExistence type="predicted"/>
<organism evidence="1 2">
    <name type="scientific">Ilyodon furcidens</name>
    <name type="common">goldbreast splitfin</name>
    <dbReference type="NCBI Taxonomy" id="33524"/>
    <lineage>
        <taxon>Eukaryota</taxon>
        <taxon>Metazoa</taxon>
        <taxon>Chordata</taxon>
        <taxon>Craniata</taxon>
        <taxon>Vertebrata</taxon>
        <taxon>Euteleostomi</taxon>
        <taxon>Actinopterygii</taxon>
        <taxon>Neopterygii</taxon>
        <taxon>Teleostei</taxon>
        <taxon>Neoteleostei</taxon>
        <taxon>Acanthomorphata</taxon>
        <taxon>Ovalentaria</taxon>
        <taxon>Atherinomorphae</taxon>
        <taxon>Cyprinodontiformes</taxon>
        <taxon>Goodeidae</taxon>
        <taxon>Ilyodon</taxon>
    </lineage>
</organism>
<keyword evidence="2" id="KW-1185">Reference proteome</keyword>